<dbReference type="Proteomes" id="UP000199137">
    <property type="component" value="Unassembled WGS sequence"/>
</dbReference>
<dbReference type="PANTHER" id="PTHR11487">
    <property type="entry name" value="THIOESTERASE"/>
    <property type="match status" value="1"/>
</dbReference>
<evidence type="ECO:0000313" key="4">
    <source>
        <dbReference type="Proteomes" id="UP000199137"/>
    </source>
</evidence>
<evidence type="ECO:0000256" key="1">
    <source>
        <dbReference type="ARBA" id="ARBA00007169"/>
    </source>
</evidence>
<reference evidence="3 4" key="1">
    <citation type="submission" date="2016-10" db="EMBL/GenBank/DDBJ databases">
        <authorList>
            <person name="de Groot N.N."/>
        </authorList>
    </citation>
    <scope>NUCLEOTIDE SEQUENCE [LARGE SCALE GENOMIC DNA]</scope>
    <source>
        <strain evidence="3 4">DSM 44637</strain>
    </source>
</reference>
<dbReference type="EMBL" id="FOWC01000002">
    <property type="protein sequence ID" value="SFO61994.1"/>
    <property type="molecule type" value="Genomic_DNA"/>
</dbReference>
<sequence length="249" mass="26523">MTGSAWLKRLPGESPVRQQLLCLPHAGGGASSFRPWRQLLPPEVELLVVQYPGREDRIGEPALTELAELAEGVAGALPEALDAPYTVFGHSMGALVGYELVNVLRQNGFPAPRRLIVSSQFPPGLLPDRGVRDFGDEAVLDLVDWLAGGSSGIRADSRLSAFVAALVRADYEAVETYRPGTADITVPVSAFCGAGDPAVSPDEVAGWAAWCRAGFDRTVFPGGHFYLRESAAETVAAITGILRREDVLA</sequence>
<dbReference type="InterPro" id="IPR029058">
    <property type="entry name" value="AB_hydrolase_fold"/>
</dbReference>
<organism evidence="3 4">
    <name type="scientific">Amycolatopsis rubida</name>
    <dbReference type="NCBI Taxonomy" id="112413"/>
    <lineage>
        <taxon>Bacteria</taxon>
        <taxon>Bacillati</taxon>
        <taxon>Actinomycetota</taxon>
        <taxon>Actinomycetes</taxon>
        <taxon>Pseudonocardiales</taxon>
        <taxon>Pseudonocardiaceae</taxon>
        <taxon>Amycolatopsis</taxon>
    </lineage>
</organism>
<dbReference type="InterPro" id="IPR012223">
    <property type="entry name" value="TEII"/>
</dbReference>
<dbReference type="STRING" id="112413.SAMN05421854_102571"/>
<accession>A0A1I5INC8</accession>
<name>A0A1I5INC8_9PSEU</name>
<dbReference type="Pfam" id="PF00975">
    <property type="entry name" value="Thioesterase"/>
    <property type="match status" value="1"/>
</dbReference>
<dbReference type="InterPro" id="IPR001031">
    <property type="entry name" value="Thioesterase"/>
</dbReference>
<dbReference type="Gene3D" id="3.40.50.1820">
    <property type="entry name" value="alpha/beta hydrolase"/>
    <property type="match status" value="1"/>
</dbReference>
<dbReference type="OrthoDB" id="4169718at2"/>
<evidence type="ECO:0000313" key="3">
    <source>
        <dbReference type="EMBL" id="SFO61994.1"/>
    </source>
</evidence>
<dbReference type="RefSeq" id="WP_093573120.1">
    <property type="nucleotide sequence ID" value="NZ_FOWC01000002.1"/>
</dbReference>
<dbReference type="AlphaFoldDB" id="A0A1I5INC8"/>
<protein>
    <submittedName>
        <fullName evidence="3">Surfactin synthase thioesterase subunit</fullName>
    </submittedName>
</protein>
<evidence type="ECO:0000259" key="2">
    <source>
        <dbReference type="Pfam" id="PF00975"/>
    </source>
</evidence>
<gene>
    <name evidence="3" type="ORF">SAMN05421854_102571</name>
</gene>
<dbReference type="PANTHER" id="PTHR11487:SF0">
    <property type="entry name" value="S-ACYL FATTY ACID SYNTHASE THIOESTERASE, MEDIUM CHAIN"/>
    <property type="match status" value="1"/>
</dbReference>
<dbReference type="GO" id="GO:0008610">
    <property type="term" value="P:lipid biosynthetic process"/>
    <property type="evidence" value="ECO:0007669"/>
    <property type="project" value="TreeGrafter"/>
</dbReference>
<dbReference type="SUPFAM" id="SSF53474">
    <property type="entry name" value="alpha/beta-Hydrolases"/>
    <property type="match status" value="1"/>
</dbReference>
<proteinExistence type="inferred from homology"/>
<feature type="domain" description="Thioesterase" evidence="2">
    <location>
        <begin position="18"/>
        <end position="236"/>
    </location>
</feature>
<comment type="similarity">
    <text evidence="1">Belongs to the thioesterase family.</text>
</comment>